<dbReference type="GO" id="GO:0005524">
    <property type="term" value="F:ATP binding"/>
    <property type="evidence" value="ECO:0007669"/>
    <property type="project" value="UniProtKB-UniRule"/>
</dbReference>
<feature type="region of interest" description="Disordered" evidence="3">
    <location>
        <begin position="1"/>
        <end position="109"/>
    </location>
</feature>
<name>A0A327MHW3_9PROT</name>
<dbReference type="Pfam" id="PF13549">
    <property type="entry name" value="ATP-grasp_5"/>
    <property type="match status" value="1"/>
</dbReference>
<organism evidence="5 6">
    <name type="scientific">Roseicella frigidaeris</name>
    <dbReference type="NCBI Taxonomy" id="2230885"/>
    <lineage>
        <taxon>Bacteria</taxon>
        <taxon>Pseudomonadati</taxon>
        <taxon>Pseudomonadota</taxon>
        <taxon>Alphaproteobacteria</taxon>
        <taxon>Acetobacterales</taxon>
        <taxon>Roseomonadaceae</taxon>
        <taxon>Roseicella</taxon>
    </lineage>
</organism>
<dbReference type="Gene3D" id="3.40.50.720">
    <property type="entry name" value="NAD(P)-binding Rossmann-like Domain"/>
    <property type="match status" value="1"/>
</dbReference>
<feature type="compositionally biased region" description="Low complexity" evidence="3">
    <location>
        <begin position="593"/>
        <end position="606"/>
    </location>
</feature>
<dbReference type="SUPFAM" id="SSF52210">
    <property type="entry name" value="Succinyl-CoA synthetase domains"/>
    <property type="match status" value="2"/>
</dbReference>
<gene>
    <name evidence="5" type="ORF">DOO78_05840</name>
</gene>
<protein>
    <submittedName>
        <fullName evidence="5">CoA-binding protein</fullName>
    </submittedName>
</protein>
<dbReference type="InterPro" id="IPR036291">
    <property type="entry name" value="NAD(P)-bd_dom_sf"/>
</dbReference>
<dbReference type="InterPro" id="IPR011761">
    <property type="entry name" value="ATP-grasp"/>
</dbReference>
<evidence type="ECO:0000259" key="4">
    <source>
        <dbReference type="PROSITE" id="PS50975"/>
    </source>
</evidence>
<dbReference type="Gene3D" id="3.40.50.261">
    <property type="entry name" value="Succinyl-CoA synthetase domains"/>
    <property type="match status" value="2"/>
</dbReference>
<feature type="compositionally biased region" description="Basic residues" evidence="3">
    <location>
        <begin position="96"/>
        <end position="105"/>
    </location>
</feature>
<dbReference type="InterPro" id="IPR003781">
    <property type="entry name" value="CoA-bd"/>
</dbReference>
<dbReference type="Gene3D" id="3.30.470.20">
    <property type="entry name" value="ATP-grasp fold, B domain"/>
    <property type="match status" value="1"/>
</dbReference>
<evidence type="ECO:0000313" key="5">
    <source>
        <dbReference type="EMBL" id="RAI59778.1"/>
    </source>
</evidence>
<dbReference type="Pfam" id="PF13380">
    <property type="entry name" value="CoA_binding_2"/>
    <property type="match status" value="1"/>
</dbReference>
<evidence type="ECO:0000313" key="6">
    <source>
        <dbReference type="Proteomes" id="UP000249065"/>
    </source>
</evidence>
<sequence length="825" mass="85166">MRRQRLGPMRVGVRAGGASGQGGRVRHAIPHITLRGGGSEASSGKVKPRREKTRPALGRWRRRPLVQGPRSGRSPPARAKLQRRASPASSRPVRAAPRRRPTKAARHGETAEAIAMPPARLPIAHIVNPRSVAVIGASEDVGKFGGRVIHYLIRHGYAGRLLPINPNRPAIRGLTAWPGIGAAPGPVDVAVLAVPAAHLLREIEACAAAGVGACIVITGKLADAGPEGAALEARLRAVAAAAGMRLVGPNCLGLFNVTDRAMLSSSLALEVERLKPGGIGMVSQSGALTGALVSLGHRHGAGFSRCISVGNQADLELCDFLDYLVEDPATRVITLYVEGLKDPARLAPLLRRARAAGKPVLCVKAGRSEAGAQAARSHTASLAGSHAAFAAVCRAAGAVLLDDPAIMVLAADMLDRQPPLPRPGMGVAVVASSGGSTVTTTDMLAGFGLRTARMGPATRAEMARWMPESHVHLPLDTGSFHDNTSEAALAGCLRAFMADPDIGAVLVPMTTQPAMARRAALLPPLAREGGRPLLYVMMAGEVGDAARAAMQAADFPYCDHVAQALAVLRALEAEAEGRDRHALPPPQRPPGAGPLAGPLPEGSGAGALTEAETKRLVAAYGLPVTREVLVATEAEAVAAAEAIGFPVVLKGVSRAVVHKSDLGLVRLGLGDAASVREAFAALQAAPVTLEGVLVQEMARGAAELILGARHEPGLGPLVLVGTGGVLVEVLRDVQLAPAPLRPEDAMAMLRRLGLWPVLEGVRGRPPLDAAAAAEALVRLSWLAADLGPRLVELDLNPLLLRADGQGCIAVDARATLQPADAGGAA</sequence>
<dbReference type="Gene3D" id="3.30.1490.20">
    <property type="entry name" value="ATP-grasp fold, A domain"/>
    <property type="match status" value="1"/>
</dbReference>
<accession>A0A327MHW3</accession>
<dbReference type="AlphaFoldDB" id="A0A327MHW3"/>
<dbReference type="PANTHER" id="PTHR42793:SF4">
    <property type="entry name" value="BLL6376 PROTEIN"/>
    <property type="match status" value="1"/>
</dbReference>
<dbReference type="Proteomes" id="UP000249065">
    <property type="component" value="Unassembled WGS sequence"/>
</dbReference>
<evidence type="ECO:0000256" key="2">
    <source>
        <dbReference type="PROSITE-ProRule" id="PRU00409"/>
    </source>
</evidence>
<feature type="compositionally biased region" description="Gly residues" evidence="3">
    <location>
        <begin position="14"/>
        <end position="23"/>
    </location>
</feature>
<reference evidence="6" key="1">
    <citation type="submission" date="2018-06" db="EMBL/GenBank/DDBJ databases">
        <authorList>
            <person name="Khan S.A."/>
        </authorList>
    </citation>
    <scope>NUCLEOTIDE SEQUENCE [LARGE SCALE GENOMIC DNA]</scope>
    <source>
        <strain evidence="6">DB-1506</strain>
    </source>
</reference>
<dbReference type="OrthoDB" id="9807426at2"/>
<dbReference type="GO" id="GO:0006099">
    <property type="term" value="P:tricarboxylic acid cycle"/>
    <property type="evidence" value="ECO:0007669"/>
    <property type="project" value="UniProtKB-KW"/>
</dbReference>
<keyword evidence="1" id="KW-0816">Tricarboxylic acid cycle</keyword>
<feature type="compositionally biased region" description="Pro residues" evidence="3">
    <location>
        <begin position="583"/>
        <end position="592"/>
    </location>
</feature>
<evidence type="ECO:0000256" key="1">
    <source>
        <dbReference type="ARBA" id="ARBA00022532"/>
    </source>
</evidence>
<keyword evidence="6" id="KW-1185">Reference proteome</keyword>
<feature type="domain" description="ATP-grasp" evidence="4">
    <location>
        <begin position="614"/>
        <end position="650"/>
    </location>
</feature>
<keyword evidence="2" id="KW-0547">Nucleotide-binding</keyword>
<dbReference type="PANTHER" id="PTHR42793">
    <property type="entry name" value="COA BINDING DOMAIN CONTAINING PROTEIN"/>
    <property type="match status" value="1"/>
</dbReference>
<dbReference type="SMART" id="SM00881">
    <property type="entry name" value="CoA_binding"/>
    <property type="match status" value="1"/>
</dbReference>
<dbReference type="Pfam" id="PF13607">
    <property type="entry name" value="Succ_CoA_lig"/>
    <property type="match status" value="1"/>
</dbReference>
<dbReference type="InterPro" id="IPR016102">
    <property type="entry name" value="Succinyl-CoA_synth-like"/>
</dbReference>
<comment type="caution">
    <text evidence="5">The sequence shown here is derived from an EMBL/GenBank/DDBJ whole genome shotgun (WGS) entry which is preliminary data.</text>
</comment>
<proteinExistence type="predicted"/>
<dbReference type="InterPro" id="IPR013815">
    <property type="entry name" value="ATP_grasp_subdomain_1"/>
</dbReference>
<dbReference type="SUPFAM" id="SSF56059">
    <property type="entry name" value="Glutathione synthetase ATP-binding domain-like"/>
    <property type="match status" value="1"/>
</dbReference>
<keyword evidence="2" id="KW-0067">ATP-binding</keyword>
<dbReference type="GO" id="GO:0046872">
    <property type="term" value="F:metal ion binding"/>
    <property type="evidence" value="ECO:0007669"/>
    <property type="project" value="InterPro"/>
</dbReference>
<evidence type="ECO:0000256" key="3">
    <source>
        <dbReference type="SAM" id="MobiDB-lite"/>
    </source>
</evidence>
<dbReference type="InterPro" id="IPR032875">
    <property type="entry name" value="Succ_CoA_lig_flav_dom"/>
</dbReference>
<dbReference type="SUPFAM" id="SSF51735">
    <property type="entry name" value="NAD(P)-binding Rossmann-fold domains"/>
    <property type="match status" value="1"/>
</dbReference>
<feature type="region of interest" description="Disordered" evidence="3">
    <location>
        <begin position="576"/>
        <end position="606"/>
    </location>
</feature>
<dbReference type="EMBL" id="QLIX01000003">
    <property type="protein sequence ID" value="RAI59778.1"/>
    <property type="molecule type" value="Genomic_DNA"/>
</dbReference>
<feature type="compositionally biased region" description="Low complexity" evidence="3">
    <location>
        <begin position="84"/>
        <end position="95"/>
    </location>
</feature>
<dbReference type="PROSITE" id="PS50975">
    <property type="entry name" value="ATP_GRASP"/>
    <property type="match status" value="1"/>
</dbReference>